<name>A0AC35TP27_9BILA</name>
<reference evidence="2" key="1">
    <citation type="submission" date="2016-11" db="UniProtKB">
        <authorList>
            <consortium name="WormBaseParasite"/>
        </authorList>
    </citation>
    <scope>IDENTIFICATION</scope>
    <source>
        <strain evidence="2">KR3021</strain>
    </source>
</reference>
<accession>A0AC35TP27</accession>
<sequence length="391" mass="44338">MTNSKHLTEVIKRLIVHHSDGGKIQSEIEGFLKKTVETAPRSGRPHIQLPDLFADFGANKITIYERAMNRYYGLISYLFLTRPMEREQVLFDEKFGEKVVDIRKTFSECAYYISNSEPLLDFAKPITSKVIEIGGFSIPKSKPLDEYFEKVMSLRKKNVLISFGTNAKSYLMPDSYKQNLRKVIKSLPDVTFLWKYEMLDDGITEGLDNLVISKWLPQSDILADKRISGFITHGGLNSLTEASQFGVPLILIGLFADQMRNTEVAEKIKSGKGIEKRSLADYDTVKNAIDEVFFKSDKFKQGAFKLMESIKNKPVNSTEMFIKYVEYAAKYGAQPMFNILGQEQSYIERNNLDLLAIVVIVLGLFGVLVYKAVKFCCCRKGIAVSGSKKKN</sequence>
<evidence type="ECO:0000313" key="1">
    <source>
        <dbReference type="Proteomes" id="UP000095286"/>
    </source>
</evidence>
<proteinExistence type="predicted"/>
<organism evidence="1 2">
    <name type="scientific">Rhabditophanes sp. KR3021</name>
    <dbReference type="NCBI Taxonomy" id="114890"/>
    <lineage>
        <taxon>Eukaryota</taxon>
        <taxon>Metazoa</taxon>
        <taxon>Ecdysozoa</taxon>
        <taxon>Nematoda</taxon>
        <taxon>Chromadorea</taxon>
        <taxon>Rhabditida</taxon>
        <taxon>Tylenchina</taxon>
        <taxon>Panagrolaimomorpha</taxon>
        <taxon>Strongyloidoidea</taxon>
        <taxon>Alloionematidae</taxon>
        <taxon>Rhabditophanes</taxon>
    </lineage>
</organism>
<evidence type="ECO:0000313" key="2">
    <source>
        <dbReference type="WBParaSite" id="RSKR_0000289400.1"/>
    </source>
</evidence>
<dbReference type="WBParaSite" id="RSKR_0000289400.1">
    <property type="protein sequence ID" value="RSKR_0000289400.1"/>
    <property type="gene ID" value="RSKR_0000289400"/>
</dbReference>
<dbReference type="Proteomes" id="UP000095286">
    <property type="component" value="Unplaced"/>
</dbReference>
<protein>
    <submittedName>
        <fullName evidence="2">Glucuronosyltransferase</fullName>
    </submittedName>
</protein>